<reference evidence="1 2" key="1">
    <citation type="submission" date="2016-12" db="EMBL/GenBank/DDBJ databases">
        <title>Genome sequencing of Methylocaldum marinum.</title>
        <authorList>
            <person name="Takeuchi M."/>
            <person name="Kamagata Y."/>
            <person name="Hiraoka S."/>
            <person name="Oshima K."/>
            <person name="Hattori M."/>
            <person name="Iwasaki W."/>
        </authorList>
    </citation>
    <scope>NUCLEOTIDE SEQUENCE [LARGE SCALE GENOMIC DNA]</scope>
    <source>
        <strain evidence="1 2">S8</strain>
    </source>
</reference>
<dbReference type="GO" id="GO:0020037">
    <property type="term" value="F:heme binding"/>
    <property type="evidence" value="ECO:0007669"/>
    <property type="project" value="InterPro"/>
</dbReference>
<dbReference type="GO" id="GO:0046872">
    <property type="term" value="F:metal ion binding"/>
    <property type="evidence" value="ECO:0007669"/>
    <property type="project" value="InterPro"/>
</dbReference>
<gene>
    <name evidence="1" type="ORF">sS8_3660</name>
</gene>
<dbReference type="OrthoDB" id="9776847at2"/>
<dbReference type="AlphaFoldDB" id="A0A250KVF7"/>
<dbReference type="SUPFAM" id="SSF140959">
    <property type="entry name" value="Indolic compounds 2,3-dioxygenase-like"/>
    <property type="match status" value="1"/>
</dbReference>
<dbReference type="GO" id="GO:0004833">
    <property type="term" value="F:L-tryptophan 2,3-dioxygenase activity"/>
    <property type="evidence" value="ECO:0007669"/>
    <property type="project" value="InterPro"/>
</dbReference>
<dbReference type="Pfam" id="PF03301">
    <property type="entry name" value="Trp_dioxygenase"/>
    <property type="match status" value="1"/>
</dbReference>
<keyword evidence="2" id="KW-1185">Reference proteome</keyword>
<dbReference type="RefSeq" id="WP_119630913.1">
    <property type="nucleotide sequence ID" value="NZ_AP017928.1"/>
</dbReference>
<dbReference type="PANTHER" id="PTHR10138">
    <property type="entry name" value="TRYPTOPHAN 2,3-DIOXYGENASE"/>
    <property type="match status" value="1"/>
</dbReference>
<dbReference type="InterPro" id="IPR037217">
    <property type="entry name" value="Trp/Indoleamine_2_3_dOase-like"/>
</dbReference>
<organism evidence="1 2">
    <name type="scientific">Methylocaldum marinum</name>
    <dbReference type="NCBI Taxonomy" id="1432792"/>
    <lineage>
        <taxon>Bacteria</taxon>
        <taxon>Pseudomonadati</taxon>
        <taxon>Pseudomonadota</taxon>
        <taxon>Gammaproteobacteria</taxon>
        <taxon>Methylococcales</taxon>
        <taxon>Methylococcaceae</taxon>
        <taxon>Methylocaldum</taxon>
    </lineage>
</organism>
<name>A0A250KVF7_9GAMM</name>
<evidence type="ECO:0000313" key="1">
    <source>
        <dbReference type="EMBL" id="BBA35597.1"/>
    </source>
</evidence>
<proteinExistence type="predicted"/>
<dbReference type="Proteomes" id="UP000266313">
    <property type="component" value="Chromosome"/>
</dbReference>
<protein>
    <submittedName>
        <fullName evidence="1">Tryptophan 2,3-dioxygenase</fullName>
    </submittedName>
</protein>
<dbReference type="PANTHER" id="PTHR10138:SF0">
    <property type="entry name" value="TRYPTOPHAN 2,3-DIOXYGENASE"/>
    <property type="match status" value="1"/>
</dbReference>
<keyword evidence="1" id="KW-0223">Dioxygenase</keyword>
<dbReference type="Gene3D" id="1.10.287.3810">
    <property type="match status" value="1"/>
</dbReference>
<evidence type="ECO:0000313" key="2">
    <source>
        <dbReference type="Proteomes" id="UP000266313"/>
    </source>
</evidence>
<dbReference type="GO" id="GO:0019441">
    <property type="term" value="P:L-tryptophan catabolic process to kynurenine"/>
    <property type="evidence" value="ECO:0007669"/>
    <property type="project" value="InterPro"/>
</dbReference>
<keyword evidence="1" id="KW-0560">Oxidoreductase</keyword>
<dbReference type="EMBL" id="AP017928">
    <property type="protein sequence ID" value="BBA35597.1"/>
    <property type="molecule type" value="Genomic_DNA"/>
</dbReference>
<sequence length="362" mass="42855">MGRLNTEFHYSDYLRLDVLLNAQFPESSRSDREVHDETLFIISHQVHELWFKEILYELKSVLDLFSSMPLDGRKLGSITSRLNRLLAIHKIINRQIEVLETISPLDFLELRDFLLSGSVFESCQFREIELRLGLATRVPAEALNRFRPEEREVLLKAREEKTLFEAVDDWLANMPFRYLEGAEFWPRYRSIVRDMLENDRRMAQKNRFLAGWDRQGQLGRLENARYRFDALFKPEEYELLRDEGVFQFRRAAVLSALFILLYRDESPLQAPFGVLKTLMDIDDQLIAWRINRSLFDQHMLGNKIGLGGRITHDYIREMMEEKRIFRDLFSLSTFLVPYSALPELSQKLKQNLDVHFCHRSNG</sequence>
<dbReference type="GO" id="GO:0019442">
    <property type="term" value="P:L-tryptophan catabolic process to acetyl-CoA"/>
    <property type="evidence" value="ECO:0007669"/>
    <property type="project" value="TreeGrafter"/>
</dbReference>
<dbReference type="Gene3D" id="1.20.58.480">
    <property type="match status" value="1"/>
</dbReference>
<accession>A0A250KVF7</accession>
<dbReference type="KEGG" id="mmai:sS8_3660"/>
<dbReference type="InterPro" id="IPR004981">
    <property type="entry name" value="Trp_2_3_dOase"/>
</dbReference>